<feature type="region of interest" description="Disordered" evidence="1">
    <location>
        <begin position="236"/>
        <end position="301"/>
    </location>
</feature>
<evidence type="ECO:0000256" key="1">
    <source>
        <dbReference type="SAM" id="MobiDB-lite"/>
    </source>
</evidence>
<feature type="compositionally biased region" description="Polar residues" evidence="1">
    <location>
        <begin position="280"/>
        <end position="292"/>
    </location>
</feature>
<dbReference type="SUPFAM" id="SSF51905">
    <property type="entry name" value="FAD/NAD(P)-binding domain"/>
    <property type="match status" value="1"/>
</dbReference>
<name>A0AAQ3RMP1_VIGMU</name>
<feature type="compositionally biased region" description="Low complexity" evidence="1">
    <location>
        <begin position="18"/>
        <end position="27"/>
    </location>
</feature>
<evidence type="ECO:0000313" key="2">
    <source>
        <dbReference type="EMBL" id="WVZ00954.1"/>
    </source>
</evidence>
<reference evidence="2 3" key="1">
    <citation type="journal article" date="2023" name="Life. Sci Alliance">
        <title>Evolutionary insights into 3D genome organization and epigenetic landscape of Vigna mungo.</title>
        <authorList>
            <person name="Junaid A."/>
            <person name="Singh B."/>
            <person name="Bhatia S."/>
        </authorList>
    </citation>
    <scope>NUCLEOTIDE SEQUENCE [LARGE SCALE GENOMIC DNA]</scope>
    <source>
        <strain evidence="2">Urdbean</strain>
    </source>
</reference>
<protein>
    <recommendedName>
        <fullName evidence="4">Amine oxidase domain-containing protein</fullName>
    </recommendedName>
</protein>
<dbReference type="Proteomes" id="UP001374535">
    <property type="component" value="Chromosome 8"/>
</dbReference>
<keyword evidence="3" id="KW-1185">Reference proteome</keyword>
<dbReference type="EMBL" id="CP144693">
    <property type="protein sequence ID" value="WVZ00954.1"/>
    <property type="molecule type" value="Genomic_DNA"/>
</dbReference>
<dbReference type="AlphaFoldDB" id="A0AAQ3RMP1"/>
<organism evidence="2 3">
    <name type="scientific">Vigna mungo</name>
    <name type="common">Black gram</name>
    <name type="synonym">Phaseolus mungo</name>
    <dbReference type="NCBI Taxonomy" id="3915"/>
    <lineage>
        <taxon>Eukaryota</taxon>
        <taxon>Viridiplantae</taxon>
        <taxon>Streptophyta</taxon>
        <taxon>Embryophyta</taxon>
        <taxon>Tracheophyta</taxon>
        <taxon>Spermatophyta</taxon>
        <taxon>Magnoliopsida</taxon>
        <taxon>eudicotyledons</taxon>
        <taxon>Gunneridae</taxon>
        <taxon>Pentapetalae</taxon>
        <taxon>rosids</taxon>
        <taxon>fabids</taxon>
        <taxon>Fabales</taxon>
        <taxon>Fabaceae</taxon>
        <taxon>Papilionoideae</taxon>
        <taxon>50 kb inversion clade</taxon>
        <taxon>NPAAA clade</taxon>
        <taxon>indigoferoid/millettioid clade</taxon>
        <taxon>Phaseoleae</taxon>
        <taxon>Vigna</taxon>
    </lineage>
</organism>
<evidence type="ECO:0000313" key="3">
    <source>
        <dbReference type="Proteomes" id="UP001374535"/>
    </source>
</evidence>
<gene>
    <name evidence="2" type="ORF">V8G54_027023</name>
</gene>
<dbReference type="Gene3D" id="3.90.660.10">
    <property type="match status" value="1"/>
</dbReference>
<accession>A0AAQ3RMP1</accession>
<proteinExistence type="predicted"/>
<dbReference type="PANTHER" id="PTHR16128">
    <property type="entry name" value="FAD/NAD(P)-BINDING OXIDOREDUCTASE FAMILY PROTEIN"/>
    <property type="match status" value="1"/>
</dbReference>
<dbReference type="Pfam" id="PF13450">
    <property type="entry name" value="NAD_binding_8"/>
    <property type="match status" value="1"/>
</dbReference>
<sequence>MKLSSSEESSGKGGRGNVGVSSSTGSESYSSFIESIERDGGRDGNKAIVHENKEVMFSGQGAFVYGRENEQARTLPVVVDYDWRLMTLTACEENECVLHGKGRSKGDFFFAYAYMFHGHPSNSEYCTLLTTSKQLWVYLKPLPSFAKYWTSHWTSHLHPRPFYITFGLDPFQSALRSDMTPAEQEALNVLDDLPRQLPSRKIIICLGYEDLSTQIMTSCNPKKNFFKAAVEQVKQEESAKRSGEVVKVVSTTPSSSRMSPPCSTSSTSLHSPDSPSHSPQHNQNSSKASSPLSCDDALNTDPKNEDVLEQLLSLHHPEKLLLRDEEVVLVVDFGGAVRARCGGDDKVEVTTSLAEARDKGVFVDAARATADDDERVGVGRKRGSLQRVKEIGAFEHLGLVSNTSRTLQTVWTNDTKDFKQKTTFEPLGQLSRCWMLTSTLHPKHFGAHRGAEYLATNINLMVTIVNMTSNVVAEEDDDNHATIDEVDDAKENNNNNSFNLAHPGFKKTRVGLPTRAMVNTTGLLPFTMTIMETHMPLIPQVFEKYDGLSDSNEHLRMFVNQIAFYTARYPMWCRVFSISIKGEVLVIRIGHSCLGQPQALILYVRVINTAQPKMGETQLGNVLMDTKSASTDVRMLTSTVKASPVFESQLRPCHVSNYGEPSTGFRMSERNQTMSSTSFKVAVLGSGTLARNGISVTLFESARGPGGRMSQRREKTEDGKELHFDHGAPFFSVGKSEVLRLVEEWESRGLVAEWNEKFGFFDFHTHKFKNIEQEGLSKRYVGVPGMNAICKSLGSENGVESRFGVGIGRIEWLHDEKEWSLTGVNGQNLGQQEHSFSPDYTSNRTAAITWYGSGKYGLCIIDYVYTHASDADTNLVPELSEKLLNLPVKPCFIVMLAFAEPLSTIPVKAFSFENSKVLSRAYCDSSKPSRSTASERWVLHSTPEYAEDVIAQTGLKKPSDITLNKVAEQLLQEFQSTGLIKSPPFFKKAHRWGSAFPAASIAPEEKCLWDRNKRLAICGDFCVSPNVEGAIDSGLAAALKLRDSVSSL</sequence>
<dbReference type="InterPro" id="IPR036188">
    <property type="entry name" value="FAD/NAD-bd_sf"/>
</dbReference>
<dbReference type="Gene3D" id="3.50.50.60">
    <property type="entry name" value="FAD/NAD(P)-binding domain"/>
    <property type="match status" value="1"/>
</dbReference>
<evidence type="ECO:0008006" key="4">
    <source>
        <dbReference type="Google" id="ProtNLM"/>
    </source>
</evidence>
<dbReference type="PANTHER" id="PTHR16128:SF5">
    <property type="entry name" value="FAD_NAD(P)-BINDING OXIDOREDUCTASE FAMILY PROTEIN"/>
    <property type="match status" value="1"/>
</dbReference>
<feature type="compositionally biased region" description="Low complexity" evidence="1">
    <location>
        <begin position="245"/>
        <end position="279"/>
    </location>
</feature>
<feature type="region of interest" description="Disordered" evidence="1">
    <location>
        <begin position="1"/>
        <end position="27"/>
    </location>
</feature>